<evidence type="ECO:0000256" key="1">
    <source>
        <dbReference type="ARBA" id="ARBA00022741"/>
    </source>
</evidence>
<protein>
    <recommendedName>
        <fullName evidence="3">Protein kinase domain-containing protein</fullName>
    </recommendedName>
</protein>
<dbReference type="GO" id="GO:0005524">
    <property type="term" value="F:ATP binding"/>
    <property type="evidence" value="ECO:0007669"/>
    <property type="project" value="UniProtKB-KW"/>
</dbReference>
<dbReference type="Proteomes" id="UP001630127">
    <property type="component" value="Unassembled WGS sequence"/>
</dbReference>
<reference evidence="4 5" key="1">
    <citation type="submission" date="2024-11" db="EMBL/GenBank/DDBJ databases">
        <title>A near-complete genome assembly of Cinchona calisaya.</title>
        <authorList>
            <person name="Lian D.C."/>
            <person name="Zhao X.W."/>
            <person name="Wei L."/>
        </authorList>
    </citation>
    <scope>NUCLEOTIDE SEQUENCE [LARGE SCALE GENOMIC DNA]</scope>
    <source>
        <tissue evidence="4">Nenye</tissue>
    </source>
</reference>
<dbReference type="Pfam" id="PF07714">
    <property type="entry name" value="PK_Tyr_Ser-Thr"/>
    <property type="match status" value="1"/>
</dbReference>
<evidence type="ECO:0000256" key="2">
    <source>
        <dbReference type="ARBA" id="ARBA00022840"/>
    </source>
</evidence>
<evidence type="ECO:0000313" key="4">
    <source>
        <dbReference type="EMBL" id="KAL3538753.1"/>
    </source>
</evidence>
<dbReference type="PROSITE" id="PS50011">
    <property type="entry name" value="PROTEIN_KINASE_DOM"/>
    <property type="match status" value="1"/>
</dbReference>
<dbReference type="InterPro" id="IPR011009">
    <property type="entry name" value="Kinase-like_dom_sf"/>
</dbReference>
<dbReference type="InterPro" id="IPR045274">
    <property type="entry name" value="WAK-like"/>
</dbReference>
<proteinExistence type="predicted"/>
<sequence>MKNRKKNILSLFKRKLKEKEAFFLQNGSTLLQDRFSSSIAESSPIRSYSIQDLINATNNFDKHQLIYSGLWCRMYKGSYGNRPVLVKMIAENSAISSQSQALLPIHDIAVTSQLSNHKNILKLLGCCLELQVPSLVYEYEGCELLRYLISTESGHRLPWKSRLRIAKDIAYAVVYLHTAFSAPIIHANLSPKKVIVDQHGVAKLFDFSLSISLHPEESHLQDVGVGCMVVSIDPEYQKTGIASTKFDVYSFGVILLVLLTGEQFIGGSAGNIFCITDQGKKYVEEDHLNQIIDTRILGEGGGAQKQQNLQDFWKLALRCVQGKCENRPEMIEVAKELKRIEMVFHS</sequence>
<feature type="domain" description="Protein kinase" evidence="3">
    <location>
        <begin position="60"/>
        <end position="346"/>
    </location>
</feature>
<keyword evidence="2" id="KW-0067">ATP-binding</keyword>
<gene>
    <name evidence="4" type="ORF">ACH5RR_002119</name>
</gene>
<organism evidence="4 5">
    <name type="scientific">Cinchona calisaya</name>
    <dbReference type="NCBI Taxonomy" id="153742"/>
    <lineage>
        <taxon>Eukaryota</taxon>
        <taxon>Viridiplantae</taxon>
        <taxon>Streptophyta</taxon>
        <taxon>Embryophyta</taxon>
        <taxon>Tracheophyta</taxon>
        <taxon>Spermatophyta</taxon>
        <taxon>Magnoliopsida</taxon>
        <taxon>eudicotyledons</taxon>
        <taxon>Gunneridae</taxon>
        <taxon>Pentapetalae</taxon>
        <taxon>asterids</taxon>
        <taxon>lamiids</taxon>
        <taxon>Gentianales</taxon>
        <taxon>Rubiaceae</taxon>
        <taxon>Cinchonoideae</taxon>
        <taxon>Cinchoneae</taxon>
        <taxon>Cinchona</taxon>
    </lineage>
</organism>
<dbReference type="InterPro" id="IPR001245">
    <property type="entry name" value="Ser-Thr/Tyr_kinase_cat_dom"/>
</dbReference>
<dbReference type="AlphaFoldDB" id="A0ABD3B5Z9"/>
<evidence type="ECO:0000259" key="3">
    <source>
        <dbReference type="PROSITE" id="PS50011"/>
    </source>
</evidence>
<dbReference type="InterPro" id="IPR000719">
    <property type="entry name" value="Prot_kinase_dom"/>
</dbReference>
<dbReference type="PIRSF" id="PIRSF000654">
    <property type="entry name" value="Integrin-linked_kinase"/>
    <property type="match status" value="1"/>
</dbReference>
<dbReference type="Gene3D" id="3.30.200.20">
    <property type="entry name" value="Phosphorylase Kinase, domain 1"/>
    <property type="match status" value="1"/>
</dbReference>
<dbReference type="SUPFAM" id="SSF56112">
    <property type="entry name" value="Protein kinase-like (PK-like)"/>
    <property type="match status" value="1"/>
</dbReference>
<accession>A0ABD3B5Z9</accession>
<name>A0ABD3B5Z9_9GENT</name>
<comment type="caution">
    <text evidence="4">The sequence shown here is derived from an EMBL/GenBank/DDBJ whole genome shotgun (WGS) entry which is preliminary data.</text>
</comment>
<evidence type="ECO:0000313" key="5">
    <source>
        <dbReference type="Proteomes" id="UP001630127"/>
    </source>
</evidence>
<dbReference type="EMBL" id="JBJUIK010000001">
    <property type="protein sequence ID" value="KAL3538753.1"/>
    <property type="molecule type" value="Genomic_DNA"/>
</dbReference>
<dbReference type="PANTHER" id="PTHR27005:SF466">
    <property type="entry name" value="NON-FUNCTIONAL PSEUDOKINASE ZED1-LIKE"/>
    <property type="match status" value="1"/>
</dbReference>
<keyword evidence="5" id="KW-1185">Reference proteome</keyword>
<dbReference type="PANTHER" id="PTHR27005">
    <property type="entry name" value="WALL-ASSOCIATED RECEPTOR KINASE-LIKE 21"/>
    <property type="match status" value="1"/>
</dbReference>
<keyword evidence="1" id="KW-0547">Nucleotide-binding</keyword>
<dbReference type="Gene3D" id="1.10.510.10">
    <property type="entry name" value="Transferase(Phosphotransferase) domain 1"/>
    <property type="match status" value="1"/>
</dbReference>